<evidence type="ECO:0000256" key="2">
    <source>
        <dbReference type="ARBA" id="ARBA00022448"/>
    </source>
</evidence>
<keyword evidence="8" id="KW-0407">Ion channel</keyword>
<feature type="compositionally biased region" description="Polar residues" evidence="9">
    <location>
        <begin position="101"/>
        <end position="123"/>
    </location>
</feature>
<feature type="compositionally biased region" description="Acidic residues" evidence="9">
    <location>
        <begin position="2240"/>
        <end position="2250"/>
    </location>
</feature>
<dbReference type="PANTHER" id="PTHR13715:SF99">
    <property type="entry name" value="INOSITOL 1,4,5-TRISPHOSPHATE RECEPTOR-LIKE PROTEIN A"/>
    <property type="match status" value="1"/>
</dbReference>
<accession>A0A2R5GVV0</accession>
<feature type="region of interest" description="Disordered" evidence="9">
    <location>
        <begin position="436"/>
        <end position="455"/>
    </location>
</feature>
<feature type="region of interest" description="Disordered" evidence="9">
    <location>
        <begin position="86"/>
        <end position="139"/>
    </location>
</feature>
<feature type="transmembrane region" description="Helical" evidence="10">
    <location>
        <begin position="2821"/>
        <end position="2841"/>
    </location>
</feature>
<dbReference type="PANTHER" id="PTHR13715">
    <property type="entry name" value="RYANODINE RECEPTOR AND IP3 RECEPTOR"/>
    <property type="match status" value="1"/>
</dbReference>
<organism evidence="15 16">
    <name type="scientific">Hondaea fermentalgiana</name>
    <dbReference type="NCBI Taxonomy" id="2315210"/>
    <lineage>
        <taxon>Eukaryota</taxon>
        <taxon>Sar</taxon>
        <taxon>Stramenopiles</taxon>
        <taxon>Bigyra</taxon>
        <taxon>Labyrinthulomycetes</taxon>
        <taxon>Thraustochytrida</taxon>
        <taxon>Thraustochytriidae</taxon>
        <taxon>Hondaea</taxon>
    </lineage>
</organism>
<feature type="domain" description="RIH" evidence="12">
    <location>
        <begin position="867"/>
        <end position="958"/>
    </location>
</feature>
<evidence type="ECO:0000259" key="14">
    <source>
        <dbReference type="Pfam" id="PF08709"/>
    </source>
</evidence>
<evidence type="ECO:0000259" key="12">
    <source>
        <dbReference type="Pfam" id="PF01365"/>
    </source>
</evidence>
<feature type="compositionally biased region" description="Polar residues" evidence="9">
    <location>
        <begin position="1306"/>
        <end position="1317"/>
    </location>
</feature>
<feature type="compositionally biased region" description="Polar residues" evidence="9">
    <location>
        <begin position="1180"/>
        <end position="1193"/>
    </location>
</feature>
<dbReference type="GO" id="GO:0005262">
    <property type="term" value="F:calcium channel activity"/>
    <property type="evidence" value="ECO:0007669"/>
    <property type="project" value="InterPro"/>
</dbReference>
<evidence type="ECO:0000256" key="6">
    <source>
        <dbReference type="ARBA" id="ARBA00023136"/>
    </source>
</evidence>
<dbReference type="Pfam" id="PF08454">
    <property type="entry name" value="RIH_assoc"/>
    <property type="match status" value="1"/>
</dbReference>
<evidence type="ECO:0000259" key="11">
    <source>
        <dbReference type="Pfam" id="PF00520"/>
    </source>
</evidence>
<evidence type="ECO:0000313" key="16">
    <source>
        <dbReference type="Proteomes" id="UP000241890"/>
    </source>
</evidence>
<sequence length="3220" mass="356355">MKSVTPVLTAASKFLKGSSAQSSARRIGEAASPAAVSTAHELMFGDIISIGSVDANGADGGLVIGEGMYHSLVGLLHPDDELLTAATSSEPSEPDDLGGAASSTRDVSTPLSSSLDSAESNDYSGAIDADTTPAGDIDEGRDEFEASAAADIAERLTPNRMNIQFRICPQLQYEMQRSLRNLGKRSSYSDAQQAYLRARSDKEATENKSLLQRYTIQLQHVKSGKFLSMSPKKVARIRKDCLMVDLQDQGSELSWFQILPRFKVRAEGARVYAGDQIFLRSVKFPDYYLNSTQETVPRPLQNIDCVGLSELRALREVHLSSQNASWRFYLAARGCNPERASYVYDCQAIYLFHPEVEALLGAPYDFAARNAMWYSAERDTPVKPDQSIWIVEHASSVLEWQQASSSSPAAAVASSRAPSRRSSILSTMRNYSFNGSSTSIGQGSTGEASERSGQTSAAIAAKAALSSQHIGAVPWNSRVALRHLTTGRYLSVKPHTLDADRLEEYGTLDLELTSSFRGMLSTFSFTPALSKARAGVDADGLDLDSDSDSDSHDAGRTNDRSQAAIRFDGMTCFLAFEPPTPVLFGDGSSARRFFLHAPPDGSVSLSILRHDQDAIVGIPVPLSTVRAVETIKSWTRVSMSYVSLLRERMVHASANPLPARKSSFDQSKPSTRPSLGIRGHHSSMRSFARSRAKETYITRAETTPMIEVLRELLAFCRGVDNYGEPDALAFVLGETPDTDDEQVRAELVDYELSVANRVFQEPLAPSKLALQVRLASLRLFEVLFHVCTAPEAVLANGWMDKLTSTPFRWAYFIHRLCFRAATAIFQNSRELELSLADTQLPRPPRPFCDFLYSLRAEVTFEPVLMSLARQLSCGVGAVTLLRKLVNNNETLLDTKFKGPQIAFLVGLIRKHGPRKRYVDLLSSLCTCKDLAQGTTKCIVSNQELIVLEIFRNHPEEVLIEVAFQLEEDEDHTDAHAQSSSNGPERDGFAALRDRVLGGDTLLEASPDGEKPQLRRGKILISWDSALLADSAQDLGVSAAVTQSNKTWVSLEDLQALQDERARQLCSYLHGQLVLMTKLVEGRSYNCIQILEEIYTYELLVVGASNVRLAPSLRAAFCELLQALYLDRYPHVVRDLPRKIYFRVNAPPGGAYGRYRQMPQCLNLFRSSASHAALDAERSPSPDQSKLSDGNFAATETDTTSSSFNVLSGKAVPFFLISGADKFLFPREFVLRSLARYASLVKEKASKAADTETSTSYAMDNDAGSSLFANQDLGPPLLQVGGAHAPNSDQKDAHGRNTKQRHEGQATADSRNRSNQGTGTEGRQRTKNRDLTSTQNEMSIAGDDGQASFAGSMISLGQTLILMGYSSCPEQIIDLCRAAVRLLRFVSNDSLRRQEMVLRQRICELLITASRFETDHSISLVLDAFEGAAQDTRMCELVTQVEGGFARAGAPKESKWNLYDLQKQFTPSDIGATVDELLVDMVIRCGQQVDPSVQLFERALDLLVIEHSPGSRLMDGLQKTLIVSASAGARLYNSIKTRSLVLLNDLQSYMIWGVNNAFSDVGWIVIKRVKSNLGFLTRACGPHRSILESLDVADVVLHALSLDADRSSWLRDIQRLALRFFEVFVEDSIDNQRFVFDHIGLVQNLLEDNLSPAIACLSAVVRGNRKICADFPPRIINILVDHSKLTEDVLTLFVQLSSVNGVGIRRNQDALMHAILSDPGAEARLENMVRDLTVESSDTASILLGEFFSAVTRGHNPYCEAKVQALLPLDLLLDLATHSGARPSMNNHFRCVLLRALSDAFLDTGLADAGTMQQVPRIVDLLQIILTELGSFLERCRGGDIVADTLSNYRGLVFHGFMYMLRSFFHAAFEFQTAPSAILAVRAPLLTVVQELTEFAETPGEQHLSRRAKSGLLKSISAHRRARKTEEERRLSAKANKERRQLDRERRKMERIERRLFRSQERKRGRPTHDNWHVFLRFLQSSSHIQQLIQDEQRSMIQSIYDACGDMATLSLFLRSLMGFVRASCREHNIRHNDVTEPLARRSDQTAQQVLTIVQFTLAYIGDLDVAWRTKDASKEELQRNAQSRLTDMGAVDMSFQVLCIETSPVLARKAILSLIALLEGGNRQVQERLFGLLMSPRGERFFARLAAVFARIGEAARSEIKLDKKRKLQEEALLVRDDGDTASVLSGNSSIVADSIGATSFGTSSSKASSTTSSSIDDDEDDDDDDDDDDGGARLGGTDSELDELEDSEDNASRGGRIRNGSMHSTQHAKAGSVKQGETQTTAEGQNKDGNPDVDDGALSSSSSSDEEEGGNVVHVRNVASLFELQAPRSRHHLRRKRTQAEIEQREAAQDIVKVVRFLQLCMEGHFLDMQNLLREQGEAAVYRTSTNVLLLGVEHACLLTKSEEVLAYSREGTVQQLTKIFDFLIESMQGPCQANQDLLSNPINRVLETVKKVLLTNFTLSDTFLHEADLEKITEDDERDAFLILELKAKAMRTLCAMLEGRQDTRVEESLLREIELSLVRARLVEIHRAIEFCTSRGRSEDSMLHLFEAATDALNIMVTLSDARRARGLHLMDMIKADEEKAIAFFMEAIRSVEVLFQGSVHRCFYPKPKALSFLSHSARVSLMQDISVEDPDLRLREFLDNANSLLDEVSQVQQLSEALPIQKLLMDLDKIRAIAFALSVWSNFLLLFSFSVSPEAGDSEELCVAPNVVTTILPSLWDSLVGGPGPALALRMIQLLTVIQMAHLLLLRGLDLLTQIPIRLKKLERKLRLARARLRSQPKASGLAPGQLSSGSTGGQGDDVLVSSALAQPYNSREVRMAWSLGVGCSVASVLLAIRFGWGVLVNPRFLVCAQFWVLAQGTLFARAVRRSGGALGFSASFAKWYCCLFDVLTTSRSLFQMVSLVACWWGLGLGADAVYLMVPMFDIVLSNETLQNVVQAVRVPFRSLAMTFILLSITLYGFSLVAFLSFREHFADPVTGENPCEELLTCFMFILDIGLRVGEGPAAVMVNLPANHDQALQRLAFDLGFVIIVSIFLLNAVFGVLVDQFSSLREDLQNRHAQLNNSCFICGLGRAEFDAISFEYRQRQDDLARYAGREGLRTEFKGGFMYHISYEHNIYDYLGFILYLEAKDETECNGLESYVLAELDKSSGDAISWIPSGRALALGAHGAFENTTRAALEKLTSGLNRSMRAVFRRLDHMETKLHVLHELNLESSSAAE</sequence>
<dbReference type="Pfam" id="PF01365">
    <property type="entry name" value="RYDR_ITPR"/>
    <property type="match status" value="2"/>
</dbReference>
<comment type="subcellular location">
    <subcellularLocation>
        <location evidence="1">Endomembrane system</location>
        <topology evidence="1">Multi-pass membrane protein</topology>
    </subcellularLocation>
</comment>
<dbReference type="Pfam" id="PF00520">
    <property type="entry name" value="Ion_trans"/>
    <property type="match status" value="1"/>
</dbReference>
<evidence type="ECO:0000256" key="4">
    <source>
        <dbReference type="ARBA" id="ARBA00022989"/>
    </source>
</evidence>
<evidence type="ECO:0000259" key="13">
    <source>
        <dbReference type="Pfam" id="PF08454"/>
    </source>
</evidence>
<dbReference type="Gene3D" id="2.80.10.50">
    <property type="match status" value="1"/>
</dbReference>
<feature type="region of interest" description="Disordered" evidence="9">
    <location>
        <begin position="1916"/>
        <end position="1945"/>
    </location>
</feature>
<feature type="domain" description="Inositol 1,4,5-trisphosphate/ryanodine receptor" evidence="14">
    <location>
        <begin position="164"/>
        <end position="306"/>
    </location>
</feature>
<evidence type="ECO:0000256" key="3">
    <source>
        <dbReference type="ARBA" id="ARBA00022692"/>
    </source>
</evidence>
<reference evidence="15 16" key="1">
    <citation type="submission" date="2017-12" db="EMBL/GenBank/DDBJ databases">
        <title>Sequencing, de novo assembly and annotation of complete genome of a new Thraustochytrid species, strain FCC1311.</title>
        <authorList>
            <person name="Sedici K."/>
            <person name="Godart F."/>
            <person name="Aiese Cigliano R."/>
            <person name="Sanseverino W."/>
            <person name="Barakat M."/>
            <person name="Ortet P."/>
            <person name="Marechal E."/>
            <person name="Cagnac O."/>
            <person name="Amato A."/>
        </authorList>
    </citation>
    <scope>NUCLEOTIDE SEQUENCE [LARGE SCALE GENOMIC DNA]</scope>
</reference>
<dbReference type="Pfam" id="PF08709">
    <property type="entry name" value="Ins145_P3_rec"/>
    <property type="match status" value="1"/>
</dbReference>
<keyword evidence="3 10" id="KW-0812">Transmembrane</keyword>
<feature type="region of interest" description="Disordered" evidence="9">
    <location>
        <begin position="1267"/>
        <end position="1343"/>
    </location>
</feature>
<feature type="transmembrane region" description="Helical" evidence="10">
    <location>
        <begin position="3027"/>
        <end position="3046"/>
    </location>
</feature>
<dbReference type="InterPro" id="IPR013662">
    <property type="entry name" value="RIH_assoc-dom"/>
</dbReference>
<keyword evidence="7" id="KW-1071">Ligand-gated ion channel</keyword>
<feature type="transmembrane region" description="Helical" evidence="10">
    <location>
        <begin position="2943"/>
        <end position="2970"/>
    </location>
</feature>
<dbReference type="OrthoDB" id="64035at2759"/>
<feature type="compositionally biased region" description="Low complexity" evidence="9">
    <location>
        <begin position="2198"/>
        <end position="2215"/>
    </location>
</feature>
<keyword evidence="2" id="KW-0813">Transport</keyword>
<comment type="caution">
    <text evidence="15">The sequence shown here is derived from an EMBL/GenBank/DDBJ whole genome shotgun (WGS) entry which is preliminary data.</text>
</comment>
<gene>
    <name evidence="15" type="ORF">FCC1311_090182</name>
</gene>
<dbReference type="EMBL" id="BEYU01000131">
    <property type="protein sequence ID" value="GBG32793.1"/>
    <property type="molecule type" value="Genomic_DNA"/>
</dbReference>
<feature type="compositionally biased region" description="Basic and acidic residues" evidence="9">
    <location>
        <begin position="1923"/>
        <end position="1945"/>
    </location>
</feature>
<keyword evidence="4 10" id="KW-1133">Transmembrane helix</keyword>
<evidence type="ECO:0000256" key="1">
    <source>
        <dbReference type="ARBA" id="ARBA00004127"/>
    </source>
</evidence>
<protein>
    <submittedName>
        <fullName evidence="15">Inositol 1,4,5-trisphosphate receptor</fullName>
    </submittedName>
</protein>
<keyword evidence="5" id="KW-0406">Ion transport</keyword>
<feature type="compositionally biased region" description="Polar residues" evidence="9">
    <location>
        <begin position="664"/>
        <end position="673"/>
    </location>
</feature>
<dbReference type="GO" id="GO:0012505">
    <property type="term" value="C:endomembrane system"/>
    <property type="evidence" value="ECO:0007669"/>
    <property type="project" value="UniProtKB-SubCell"/>
</dbReference>
<dbReference type="GO" id="GO:0016020">
    <property type="term" value="C:membrane"/>
    <property type="evidence" value="ECO:0007669"/>
    <property type="project" value="InterPro"/>
</dbReference>
<feature type="domain" description="Ion transport" evidence="11">
    <location>
        <begin position="2875"/>
        <end position="3055"/>
    </location>
</feature>
<dbReference type="InterPro" id="IPR014821">
    <property type="entry name" value="Ins145_P3_rcpt"/>
</dbReference>
<evidence type="ECO:0000256" key="10">
    <source>
        <dbReference type="SAM" id="Phobius"/>
    </source>
</evidence>
<evidence type="ECO:0000313" key="15">
    <source>
        <dbReference type="EMBL" id="GBG32793.1"/>
    </source>
</evidence>
<name>A0A2R5GVV0_9STRA</name>
<proteinExistence type="predicted"/>
<evidence type="ECO:0000256" key="7">
    <source>
        <dbReference type="ARBA" id="ARBA00023286"/>
    </source>
</evidence>
<feature type="compositionally biased region" description="Polar residues" evidence="9">
    <location>
        <begin position="2276"/>
        <end position="2285"/>
    </location>
</feature>
<evidence type="ECO:0000256" key="9">
    <source>
        <dbReference type="SAM" id="MobiDB-lite"/>
    </source>
</evidence>
<feature type="transmembrane region" description="Helical" evidence="10">
    <location>
        <begin position="2898"/>
        <end position="2922"/>
    </location>
</feature>
<feature type="compositionally biased region" description="Basic and acidic residues" evidence="9">
    <location>
        <begin position="1288"/>
        <end position="1303"/>
    </location>
</feature>
<dbReference type="InterPro" id="IPR000699">
    <property type="entry name" value="RIH_dom"/>
</dbReference>
<keyword evidence="16" id="KW-1185">Reference proteome</keyword>
<dbReference type="Gene3D" id="1.10.287.70">
    <property type="match status" value="1"/>
</dbReference>
<feature type="compositionally biased region" description="Acidic residues" evidence="9">
    <location>
        <begin position="2216"/>
        <end position="2230"/>
    </location>
</feature>
<dbReference type="InterPro" id="IPR015925">
    <property type="entry name" value="Ryanodine_IP3_receptor"/>
</dbReference>
<evidence type="ECO:0000256" key="8">
    <source>
        <dbReference type="ARBA" id="ARBA00023303"/>
    </source>
</evidence>
<dbReference type="Proteomes" id="UP000241890">
    <property type="component" value="Unassembled WGS sequence"/>
</dbReference>
<feature type="region of interest" description="Disordered" evidence="9">
    <location>
        <begin position="1174"/>
        <end position="1193"/>
    </location>
</feature>
<feature type="domain" description="RyR/IP3R Homology associated" evidence="13">
    <location>
        <begin position="2351"/>
        <end position="2454"/>
    </location>
</feature>
<feature type="domain" description="RIH" evidence="12">
    <location>
        <begin position="1541"/>
        <end position="1717"/>
    </location>
</feature>
<dbReference type="InParanoid" id="A0A2R5GVV0"/>
<feature type="compositionally biased region" description="Low complexity" evidence="9">
    <location>
        <begin position="436"/>
        <end position="446"/>
    </location>
</feature>
<feature type="region of interest" description="Disordered" evidence="9">
    <location>
        <begin position="2198"/>
        <end position="2313"/>
    </location>
</feature>
<evidence type="ECO:0000256" key="5">
    <source>
        <dbReference type="ARBA" id="ARBA00023065"/>
    </source>
</evidence>
<feature type="region of interest" description="Disordered" evidence="9">
    <location>
        <begin position="656"/>
        <end position="679"/>
    </location>
</feature>
<keyword evidence="15" id="KW-0675">Receptor</keyword>
<keyword evidence="6 10" id="KW-0472">Membrane</keyword>
<dbReference type="InterPro" id="IPR005821">
    <property type="entry name" value="Ion_trans_dom"/>
</dbReference>